<dbReference type="Pfam" id="PF00183">
    <property type="entry name" value="HSP90"/>
    <property type="match status" value="1"/>
</dbReference>
<dbReference type="EMBL" id="MVBO01000542">
    <property type="protein sequence ID" value="OZJ01333.1"/>
    <property type="molecule type" value="Genomic_DNA"/>
</dbReference>
<feature type="non-terminal residue" evidence="6">
    <location>
        <position position="1"/>
    </location>
</feature>
<dbReference type="GO" id="GO:0051082">
    <property type="term" value="F:unfolded protein binding"/>
    <property type="evidence" value="ECO:0007669"/>
    <property type="project" value="InterPro"/>
</dbReference>
<dbReference type="GO" id="GO:0005524">
    <property type="term" value="F:ATP binding"/>
    <property type="evidence" value="ECO:0007669"/>
    <property type="project" value="UniProtKB-KW"/>
</dbReference>
<dbReference type="InterPro" id="IPR001404">
    <property type="entry name" value="Hsp90_fam"/>
</dbReference>
<keyword evidence="3" id="KW-0067">ATP-binding</keyword>
<feature type="region of interest" description="Disordered" evidence="5">
    <location>
        <begin position="111"/>
        <end position="147"/>
    </location>
</feature>
<comment type="similarity">
    <text evidence="1">Belongs to the heat shock protein 90 family.</text>
</comment>
<reference evidence="6 7" key="1">
    <citation type="journal article" date="2017" name="Mycologia">
        <title>Bifiguratus adelaidae, gen. et sp. nov., a new member of Mucoromycotina in endophytic and soil-dwelling habitats.</title>
        <authorList>
            <person name="Torres-Cruz T.J."/>
            <person name="Billingsley Tobias T.L."/>
            <person name="Almatruk M."/>
            <person name="Hesse C."/>
            <person name="Kuske C.R."/>
            <person name="Desiro A."/>
            <person name="Benucci G.M."/>
            <person name="Bonito G."/>
            <person name="Stajich J.E."/>
            <person name="Dunlap C."/>
            <person name="Arnold A.E."/>
            <person name="Porras-Alfaro A."/>
        </authorList>
    </citation>
    <scope>NUCLEOTIDE SEQUENCE [LARGE SCALE GENOMIC DNA]</scope>
    <source>
        <strain evidence="6 7">AZ0501</strain>
    </source>
</reference>
<evidence type="ECO:0000313" key="6">
    <source>
        <dbReference type="EMBL" id="OZJ01333.1"/>
    </source>
</evidence>
<dbReference type="InterPro" id="IPR036890">
    <property type="entry name" value="HATPase_C_sf"/>
</dbReference>
<dbReference type="PANTHER" id="PTHR11528">
    <property type="entry name" value="HEAT SHOCK PROTEIN 90 FAMILY MEMBER"/>
    <property type="match status" value="1"/>
</dbReference>
<accession>A0A261XSP0</accession>
<organism evidence="6 7">
    <name type="scientific">Bifiguratus adelaidae</name>
    <dbReference type="NCBI Taxonomy" id="1938954"/>
    <lineage>
        <taxon>Eukaryota</taxon>
        <taxon>Fungi</taxon>
        <taxon>Fungi incertae sedis</taxon>
        <taxon>Mucoromycota</taxon>
        <taxon>Mucoromycotina</taxon>
        <taxon>Endogonomycetes</taxon>
        <taxon>Endogonales</taxon>
        <taxon>Endogonales incertae sedis</taxon>
        <taxon>Bifiguratus</taxon>
    </lineage>
</organism>
<evidence type="ECO:0000256" key="2">
    <source>
        <dbReference type="ARBA" id="ARBA00022741"/>
    </source>
</evidence>
<evidence type="ECO:0000256" key="4">
    <source>
        <dbReference type="ARBA" id="ARBA00023186"/>
    </source>
</evidence>
<dbReference type="AlphaFoldDB" id="A0A261XSP0"/>
<name>A0A261XSP0_9FUNG</name>
<sequence length="169" mass="19261">GEQMNLIGQFGVGFYSAFLVADKVTVASKSNDDPDQHVWISEVVDGFVIAKDPRRNTLGRGTQIMLHLKDDAVEYLEEENLKALTKKYSEFINFPIYLWSTNFKWVEKTTDATETPEAHDVDGEEASVKDDTEATESEPKMEKEEVKEWALLNTQSPIWTRDPKEVTET</sequence>
<evidence type="ECO:0000256" key="3">
    <source>
        <dbReference type="ARBA" id="ARBA00022840"/>
    </source>
</evidence>
<keyword evidence="7" id="KW-1185">Reference proteome</keyword>
<evidence type="ECO:0000256" key="1">
    <source>
        <dbReference type="ARBA" id="ARBA00008239"/>
    </source>
</evidence>
<comment type="caution">
    <text evidence="6">The sequence shown here is derived from an EMBL/GenBank/DDBJ whole genome shotgun (WGS) entry which is preliminary data.</text>
</comment>
<dbReference type="SUPFAM" id="SSF55874">
    <property type="entry name" value="ATPase domain of HSP90 chaperone/DNA topoisomerase II/histidine kinase"/>
    <property type="match status" value="1"/>
</dbReference>
<evidence type="ECO:0000256" key="5">
    <source>
        <dbReference type="SAM" id="MobiDB-lite"/>
    </source>
</evidence>
<dbReference type="Proteomes" id="UP000242875">
    <property type="component" value="Unassembled WGS sequence"/>
</dbReference>
<dbReference type="InterPro" id="IPR020575">
    <property type="entry name" value="Hsp90_N"/>
</dbReference>
<dbReference type="OrthoDB" id="28737at2759"/>
<keyword evidence="2" id="KW-0547">Nucleotide-binding</keyword>
<evidence type="ECO:0008006" key="8">
    <source>
        <dbReference type="Google" id="ProtNLM"/>
    </source>
</evidence>
<protein>
    <recommendedName>
        <fullName evidence="8">Heat shock protein 90</fullName>
    </recommendedName>
</protein>
<feature type="non-terminal residue" evidence="6">
    <location>
        <position position="169"/>
    </location>
</feature>
<keyword evidence="4" id="KW-0143">Chaperone</keyword>
<evidence type="ECO:0000313" key="7">
    <source>
        <dbReference type="Proteomes" id="UP000242875"/>
    </source>
</evidence>
<proteinExistence type="inferred from homology"/>
<gene>
    <name evidence="6" type="ORF">BZG36_05773</name>
</gene>
<dbReference type="GO" id="GO:0016887">
    <property type="term" value="F:ATP hydrolysis activity"/>
    <property type="evidence" value="ECO:0007669"/>
    <property type="project" value="InterPro"/>
</dbReference>
<dbReference type="Gene3D" id="3.30.565.10">
    <property type="entry name" value="Histidine kinase-like ATPase, C-terminal domain"/>
    <property type="match status" value="1"/>
</dbReference>
<dbReference type="GO" id="GO:0140662">
    <property type="term" value="F:ATP-dependent protein folding chaperone"/>
    <property type="evidence" value="ECO:0007669"/>
    <property type="project" value="InterPro"/>
</dbReference>
<dbReference type="PRINTS" id="PR00775">
    <property type="entry name" value="HEATSHOCK90"/>
</dbReference>